<dbReference type="Proteomes" id="UP000537825">
    <property type="component" value="Unassembled WGS sequence"/>
</dbReference>
<reference evidence="1 2" key="1">
    <citation type="submission" date="2020-01" db="EMBL/GenBank/DDBJ databases">
        <title>The draft genome sequence of Corallococcus exiguus DSM 14696.</title>
        <authorList>
            <person name="Zhang X."/>
            <person name="Zhu H."/>
        </authorList>
    </citation>
    <scope>NUCLEOTIDE SEQUENCE [LARGE SCALE GENOMIC DNA]</scope>
    <source>
        <strain evidence="1 2">DSM 14696</strain>
    </source>
</reference>
<dbReference type="PROSITE" id="PS51257">
    <property type="entry name" value="PROKAR_LIPOPROTEIN"/>
    <property type="match status" value="1"/>
</dbReference>
<protein>
    <recommendedName>
        <fullName evidence="3">Lipoprotein</fullName>
    </recommendedName>
</protein>
<gene>
    <name evidence="1" type="ORF">GTZ93_18740</name>
</gene>
<dbReference type="AlphaFoldDB" id="A0A7X4YAE2"/>
<accession>A0A7X4YAE2</accession>
<evidence type="ECO:0000313" key="1">
    <source>
        <dbReference type="EMBL" id="NBC41844.1"/>
    </source>
</evidence>
<evidence type="ECO:0000313" key="2">
    <source>
        <dbReference type="Proteomes" id="UP000537825"/>
    </source>
</evidence>
<name>A0A7X4YAE2_9BACT</name>
<comment type="caution">
    <text evidence="1">The sequence shown here is derived from an EMBL/GenBank/DDBJ whole genome shotgun (WGS) entry which is preliminary data.</text>
</comment>
<sequence length="170" mass="17273">MKRIVSTVVGCVLFLACSVPPEESGVEPLGSLSSALCNTSTQCGTGQVLQCSGNICSSISATSITCDGITVTCSGSGGSECVINGVAYPHGSENPSNPCQWCYANISTTSWTHAPDGEISTSVCKGSDPIGTCGLNECRGRPCDPNGDWQECVARCANGQISCGFGTGDS</sequence>
<evidence type="ECO:0008006" key="3">
    <source>
        <dbReference type="Google" id="ProtNLM"/>
    </source>
</evidence>
<dbReference type="RefSeq" id="WP_139920183.1">
    <property type="nucleotide sequence ID" value="NZ_CBCSLE010000080.1"/>
</dbReference>
<organism evidence="1 2">
    <name type="scientific">Corallococcus exiguus</name>
    <dbReference type="NCBI Taxonomy" id="83462"/>
    <lineage>
        <taxon>Bacteria</taxon>
        <taxon>Pseudomonadati</taxon>
        <taxon>Myxococcota</taxon>
        <taxon>Myxococcia</taxon>
        <taxon>Myxococcales</taxon>
        <taxon>Cystobacterineae</taxon>
        <taxon>Myxococcaceae</taxon>
        <taxon>Corallococcus</taxon>
    </lineage>
</organism>
<keyword evidence="2" id="KW-1185">Reference proteome</keyword>
<proteinExistence type="predicted"/>
<dbReference type="EMBL" id="JAAAPK010000004">
    <property type="protein sequence ID" value="NBC41844.1"/>
    <property type="molecule type" value="Genomic_DNA"/>
</dbReference>